<protein>
    <submittedName>
        <fullName evidence="5">GntR family transcriptional regulator</fullName>
    </submittedName>
</protein>
<dbReference type="Gene3D" id="1.20.120.530">
    <property type="entry name" value="GntR ligand-binding domain-like"/>
    <property type="match status" value="1"/>
</dbReference>
<comment type="caution">
    <text evidence="5">The sequence shown here is derived from an EMBL/GenBank/DDBJ whole genome shotgun (WGS) entry which is preliminary data.</text>
</comment>
<dbReference type="InterPro" id="IPR008920">
    <property type="entry name" value="TF_FadR/GntR_C"/>
</dbReference>
<dbReference type="PANTHER" id="PTHR43537:SF5">
    <property type="entry name" value="UXU OPERON TRANSCRIPTIONAL REGULATOR"/>
    <property type="match status" value="1"/>
</dbReference>
<dbReference type="InterPro" id="IPR036388">
    <property type="entry name" value="WH-like_DNA-bd_sf"/>
</dbReference>
<dbReference type="SUPFAM" id="SSF46785">
    <property type="entry name" value="Winged helix' DNA-binding domain"/>
    <property type="match status" value="1"/>
</dbReference>
<dbReference type="InterPro" id="IPR011711">
    <property type="entry name" value="GntR_C"/>
</dbReference>
<dbReference type="CDD" id="cd07377">
    <property type="entry name" value="WHTH_GntR"/>
    <property type="match status" value="1"/>
</dbReference>
<evidence type="ECO:0000259" key="4">
    <source>
        <dbReference type="PROSITE" id="PS50949"/>
    </source>
</evidence>
<dbReference type="Gene3D" id="1.10.10.10">
    <property type="entry name" value="Winged helix-like DNA-binding domain superfamily/Winged helix DNA-binding domain"/>
    <property type="match status" value="1"/>
</dbReference>
<accession>A0ABT1CZN2</accession>
<dbReference type="Proteomes" id="UP001320715">
    <property type="component" value="Unassembled WGS sequence"/>
</dbReference>
<evidence type="ECO:0000256" key="1">
    <source>
        <dbReference type="ARBA" id="ARBA00023015"/>
    </source>
</evidence>
<dbReference type="InterPro" id="IPR036390">
    <property type="entry name" value="WH_DNA-bd_sf"/>
</dbReference>
<dbReference type="SMART" id="SM00345">
    <property type="entry name" value="HTH_GNTR"/>
    <property type="match status" value="1"/>
</dbReference>
<evidence type="ECO:0000256" key="3">
    <source>
        <dbReference type="ARBA" id="ARBA00023163"/>
    </source>
</evidence>
<keyword evidence="1" id="KW-0805">Transcription regulation</keyword>
<dbReference type="PROSITE" id="PS50949">
    <property type="entry name" value="HTH_GNTR"/>
    <property type="match status" value="1"/>
</dbReference>
<feature type="domain" description="HTH gntR-type" evidence="4">
    <location>
        <begin position="26"/>
        <end position="92"/>
    </location>
</feature>
<dbReference type="RefSeq" id="WP_252917643.1">
    <property type="nucleotide sequence ID" value="NZ_JAAAML010000006.1"/>
</dbReference>
<reference evidence="5 6" key="1">
    <citation type="submission" date="2020-01" db="EMBL/GenBank/DDBJ databases">
        <title>Genomes of bacteria type strains.</title>
        <authorList>
            <person name="Chen J."/>
            <person name="Zhu S."/>
            <person name="Yang J."/>
        </authorList>
    </citation>
    <scope>NUCLEOTIDE SEQUENCE [LARGE SCALE GENOMIC DNA]</scope>
    <source>
        <strain evidence="5 6">DSM 16655</strain>
    </source>
</reference>
<organism evidence="5 6">
    <name type="scientific">Hoeflea alexandrii</name>
    <dbReference type="NCBI Taxonomy" id="288436"/>
    <lineage>
        <taxon>Bacteria</taxon>
        <taxon>Pseudomonadati</taxon>
        <taxon>Pseudomonadota</taxon>
        <taxon>Alphaproteobacteria</taxon>
        <taxon>Hyphomicrobiales</taxon>
        <taxon>Rhizobiaceae</taxon>
        <taxon>Hoeflea</taxon>
    </lineage>
</organism>
<evidence type="ECO:0000313" key="5">
    <source>
        <dbReference type="EMBL" id="MCO6411005.1"/>
    </source>
</evidence>
<proteinExistence type="predicted"/>
<dbReference type="Pfam" id="PF00392">
    <property type="entry name" value="GntR"/>
    <property type="match status" value="1"/>
</dbReference>
<dbReference type="PANTHER" id="PTHR43537">
    <property type="entry name" value="TRANSCRIPTIONAL REGULATOR, GNTR FAMILY"/>
    <property type="match status" value="1"/>
</dbReference>
<sequence length="241" mass="26507">MTDFAGEDIPNSMEQVTLLTDDLDTQRPAEKAYKGIRHAILSGKLKPGDHLPEEMLASMTGTSRTPVREALRRLVSEGLATVNNRHRFVTDFSPEEVSIIFDIRAQHESYAASIAAQKITAAELGRLQHLIDAMAELETDPGGSGVVERFLALNTEFHSVIVDAARSAQLKRLTAPAAALPLILVKQFVMDQRVDVVRSNWQHRDILAALTARNSEWAAATLSGHILSTKPRLRDASRAPK</sequence>
<gene>
    <name evidence="5" type="ORF">GTW23_22735</name>
</gene>
<evidence type="ECO:0000256" key="2">
    <source>
        <dbReference type="ARBA" id="ARBA00023125"/>
    </source>
</evidence>
<keyword evidence="6" id="KW-1185">Reference proteome</keyword>
<dbReference type="EMBL" id="JAAAML010000006">
    <property type="protein sequence ID" value="MCO6411005.1"/>
    <property type="molecule type" value="Genomic_DNA"/>
</dbReference>
<keyword evidence="3" id="KW-0804">Transcription</keyword>
<name>A0ABT1CZN2_9HYPH</name>
<evidence type="ECO:0000313" key="6">
    <source>
        <dbReference type="Proteomes" id="UP001320715"/>
    </source>
</evidence>
<dbReference type="SMART" id="SM00895">
    <property type="entry name" value="FCD"/>
    <property type="match status" value="1"/>
</dbReference>
<dbReference type="SUPFAM" id="SSF48008">
    <property type="entry name" value="GntR ligand-binding domain-like"/>
    <property type="match status" value="1"/>
</dbReference>
<keyword evidence="2" id="KW-0238">DNA-binding</keyword>
<dbReference type="Pfam" id="PF07729">
    <property type="entry name" value="FCD"/>
    <property type="match status" value="1"/>
</dbReference>
<dbReference type="InterPro" id="IPR000524">
    <property type="entry name" value="Tscrpt_reg_HTH_GntR"/>
</dbReference>